<organism evidence="2 3">
    <name type="scientific">Merdimonas faecis</name>
    <dbReference type="NCBI Taxonomy" id="1653435"/>
    <lineage>
        <taxon>Bacteria</taxon>
        <taxon>Bacillati</taxon>
        <taxon>Bacillota</taxon>
        <taxon>Clostridia</taxon>
        <taxon>Lachnospirales</taxon>
        <taxon>Lachnospiraceae</taxon>
        <taxon>Merdimonas</taxon>
    </lineage>
</organism>
<sequence>MTGLLMKDLMMLKCQKQFFFVMGVVGLMFLVIYDNPTLVFGYLTIMFSFIPLTTLAYDDADNGSAYLFTLPVSRKGYLVEKYLFSAGFTLAAALLTLAVVIVACLVKNYAVQPEELGVMVMTCITVSVIFSAVSMPVQLKFGSERSRVAAALTFGGLFGICYGGAWLMSRAGISLGELEDALSMLEWPAAVGLGILLWVVVYGVSFGISLKILKGKDF</sequence>
<evidence type="ECO:0000313" key="2">
    <source>
        <dbReference type="EMBL" id="HJH49174.1"/>
    </source>
</evidence>
<dbReference type="EMBL" id="DYXE01000028">
    <property type="protein sequence ID" value="HJH49174.1"/>
    <property type="molecule type" value="Genomic_DNA"/>
</dbReference>
<feature type="transmembrane region" description="Helical" evidence="1">
    <location>
        <begin position="116"/>
        <end position="137"/>
    </location>
</feature>
<feature type="transmembrane region" description="Helical" evidence="1">
    <location>
        <begin position="189"/>
        <end position="213"/>
    </location>
</feature>
<dbReference type="OrthoDB" id="2313863at2"/>
<dbReference type="AlphaFoldDB" id="A0A9D3AIC9"/>
<protein>
    <submittedName>
        <fullName evidence="2">ABC-2 transporter permease</fullName>
    </submittedName>
</protein>
<dbReference type="InterPro" id="IPR025699">
    <property type="entry name" value="ABC2_memb-like"/>
</dbReference>
<dbReference type="Pfam" id="PF13346">
    <property type="entry name" value="ABC2_membrane_5"/>
    <property type="match status" value="1"/>
</dbReference>
<dbReference type="Proteomes" id="UP000813420">
    <property type="component" value="Unassembled WGS sequence"/>
</dbReference>
<reference evidence="2" key="2">
    <citation type="submission" date="2021-09" db="EMBL/GenBank/DDBJ databases">
        <authorList>
            <person name="Gilroy R."/>
        </authorList>
    </citation>
    <scope>NUCLEOTIDE SEQUENCE</scope>
    <source>
        <strain evidence="2">USAMLcec4-12693</strain>
    </source>
</reference>
<keyword evidence="1" id="KW-1133">Transmembrane helix</keyword>
<feature type="transmembrane region" description="Helical" evidence="1">
    <location>
        <begin position="82"/>
        <end position="110"/>
    </location>
</feature>
<keyword evidence="1" id="KW-0812">Transmembrane</keyword>
<dbReference type="RefSeq" id="WP_070089431.1">
    <property type="nucleotide sequence ID" value="NZ_CABMJS010000018.1"/>
</dbReference>
<proteinExistence type="predicted"/>
<feature type="transmembrane region" description="Helical" evidence="1">
    <location>
        <begin position="149"/>
        <end position="169"/>
    </location>
</feature>
<comment type="caution">
    <text evidence="2">The sequence shown here is derived from an EMBL/GenBank/DDBJ whole genome shotgun (WGS) entry which is preliminary data.</text>
</comment>
<name>A0A9D3AIC9_9FIRM</name>
<evidence type="ECO:0000313" key="3">
    <source>
        <dbReference type="Proteomes" id="UP000813420"/>
    </source>
</evidence>
<accession>A0A9D3AIC9</accession>
<keyword evidence="1" id="KW-0472">Membrane</keyword>
<gene>
    <name evidence="2" type="ORF">K8V39_02800</name>
</gene>
<evidence type="ECO:0000256" key="1">
    <source>
        <dbReference type="SAM" id="Phobius"/>
    </source>
</evidence>
<reference evidence="2" key="1">
    <citation type="journal article" date="2021" name="PeerJ">
        <title>Extensive microbial diversity within the chicken gut microbiome revealed by metagenomics and culture.</title>
        <authorList>
            <person name="Gilroy R."/>
            <person name="Ravi A."/>
            <person name="Getino M."/>
            <person name="Pursley I."/>
            <person name="Horton D.L."/>
            <person name="Alikhan N.F."/>
            <person name="Baker D."/>
            <person name="Gharbi K."/>
            <person name="Hall N."/>
            <person name="Watson M."/>
            <person name="Adriaenssens E.M."/>
            <person name="Foster-Nyarko E."/>
            <person name="Jarju S."/>
            <person name="Secka A."/>
            <person name="Antonio M."/>
            <person name="Oren A."/>
            <person name="Chaudhuri R.R."/>
            <person name="La Ragione R."/>
            <person name="Hildebrand F."/>
            <person name="Pallen M.J."/>
        </authorList>
    </citation>
    <scope>NUCLEOTIDE SEQUENCE</scope>
    <source>
        <strain evidence="2">USAMLcec4-12693</strain>
    </source>
</reference>
<feature type="transmembrane region" description="Helical" evidence="1">
    <location>
        <begin position="17"/>
        <end position="33"/>
    </location>
</feature>